<protein>
    <recommendedName>
        <fullName evidence="5">Lipoprotein</fullName>
    </recommendedName>
</protein>
<feature type="signal peptide" evidence="2">
    <location>
        <begin position="1"/>
        <end position="18"/>
    </location>
</feature>
<evidence type="ECO:0000313" key="4">
    <source>
        <dbReference type="Proteomes" id="UP001206483"/>
    </source>
</evidence>
<dbReference type="RefSeq" id="WP_253799526.1">
    <property type="nucleotide sequence ID" value="NZ_BAAAUB010000047.1"/>
</dbReference>
<name>A0ABT1J0I4_9ACTN</name>
<proteinExistence type="predicted"/>
<keyword evidence="2" id="KW-0732">Signal</keyword>
<feature type="chain" id="PRO_5045287488" description="Lipoprotein" evidence="2">
    <location>
        <begin position="19"/>
        <end position="224"/>
    </location>
</feature>
<organism evidence="3 4">
    <name type="scientific">Kitasatospora paracochleata</name>
    <dbReference type="NCBI Taxonomy" id="58354"/>
    <lineage>
        <taxon>Bacteria</taxon>
        <taxon>Bacillati</taxon>
        <taxon>Actinomycetota</taxon>
        <taxon>Actinomycetes</taxon>
        <taxon>Kitasatosporales</taxon>
        <taxon>Streptomycetaceae</taxon>
        <taxon>Kitasatospora</taxon>
    </lineage>
</organism>
<evidence type="ECO:0000256" key="2">
    <source>
        <dbReference type="SAM" id="SignalP"/>
    </source>
</evidence>
<feature type="region of interest" description="Disordered" evidence="1">
    <location>
        <begin position="24"/>
        <end position="88"/>
    </location>
</feature>
<evidence type="ECO:0008006" key="5">
    <source>
        <dbReference type="Google" id="ProtNLM"/>
    </source>
</evidence>
<reference evidence="3 4" key="1">
    <citation type="submission" date="2022-06" db="EMBL/GenBank/DDBJ databases">
        <title>Sequencing the genomes of 1000 actinobacteria strains.</title>
        <authorList>
            <person name="Klenk H.-P."/>
        </authorList>
    </citation>
    <scope>NUCLEOTIDE SEQUENCE [LARGE SCALE GENOMIC DNA]</scope>
    <source>
        <strain evidence="3 4">DSM 41656</strain>
    </source>
</reference>
<evidence type="ECO:0000313" key="3">
    <source>
        <dbReference type="EMBL" id="MCP2310893.1"/>
    </source>
</evidence>
<comment type="caution">
    <text evidence="3">The sequence shown here is derived from an EMBL/GenBank/DDBJ whole genome shotgun (WGS) entry which is preliminary data.</text>
</comment>
<sequence>MPSRLRVAVLMLATVLVAGCGSSTVAGQHQPSTPQGAVPQSPDASPRGSGPGACPTQAQWQHQRPTAPPTDFGGTPANTPEAGELSQAVGTQGRGAFADVWGSLITDYPVGRVALCVTDLTRGQALAAAAKKADPKIDLSRLDLYLCRFSHRTLDGAAARVSALGPTAVGFPLYSVSATTDASGVRVTTTAQGVASQAFHDRLAQAAGDGIPVVLEQGEPAVAQ</sequence>
<dbReference type="PROSITE" id="PS51257">
    <property type="entry name" value="PROKAR_LIPOPROTEIN"/>
    <property type="match status" value="1"/>
</dbReference>
<feature type="compositionally biased region" description="Polar residues" evidence="1">
    <location>
        <begin position="24"/>
        <end position="35"/>
    </location>
</feature>
<dbReference type="Proteomes" id="UP001206483">
    <property type="component" value="Unassembled WGS sequence"/>
</dbReference>
<evidence type="ECO:0000256" key="1">
    <source>
        <dbReference type="SAM" id="MobiDB-lite"/>
    </source>
</evidence>
<accession>A0ABT1J0I4</accession>
<gene>
    <name evidence="3" type="ORF">FHR36_004056</name>
</gene>
<dbReference type="EMBL" id="JAMZDX010000004">
    <property type="protein sequence ID" value="MCP2310893.1"/>
    <property type="molecule type" value="Genomic_DNA"/>
</dbReference>
<keyword evidence="4" id="KW-1185">Reference proteome</keyword>